<dbReference type="InterPro" id="IPR008906">
    <property type="entry name" value="HATC_C_dom"/>
</dbReference>
<dbReference type="EMBL" id="JAKMXF010000044">
    <property type="protein sequence ID" value="KAI6659883.1"/>
    <property type="molecule type" value="Genomic_DNA"/>
</dbReference>
<evidence type="ECO:0000313" key="3">
    <source>
        <dbReference type="Proteomes" id="UP001165289"/>
    </source>
</evidence>
<reference evidence="2 3" key="1">
    <citation type="journal article" date="2023" name="BMC Biol.">
        <title>The compact genome of the sponge Oopsacas minuta (Hexactinellida) is lacking key metazoan core genes.</title>
        <authorList>
            <person name="Santini S."/>
            <person name="Schenkelaars Q."/>
            <person name="Jourda C."/>
            <person name="Duchesne M."/>
            <person name="Belahbib H."/>
            <person name="Rocher C."/>
            <person name="Selva M."/>
            <person name="Riesgo A."/>
            <person name="Vervoort M."/>
            <person name="Leys S.P."/>
            <person name="Kodjabachian L."/>
            <person name="Le Bivic A."/>
            <person name="Borchiellini C."/>
            <person name="Claverie J.M."/>
            <person name="Renard E."/>
        </authorList>
    </citation>
    <scope>NUCLEOTIDE SEQUENCE [LARGE SCALE GENOMIC DNA]</scope>
    <source>
        <strain evidence="2">SPO-2</strain>
    </source>
</reference>
<keyword evidence="3" id="KW-1185">Reference proteome</keyword>
<dbReference type="Proteomes" id="UP001165289">
    <property type="component" value="Unassembled WGS sequence"/>
</dbReference>
<dbReference type="PANTHER" id="PTHR46289:SF14">
    <property type="entry name" value="DUF4371 DOMAIN-CONTAINING PROTEIN"/>
    <property type="match status" value="1"/>
</dbReference>
<dbReference type="Pfam" id="PF05699">
    <property type="entry name" value="Dimer_Tnp_hAT"/>
    <property type="match status" value="1"/>
</dbReference>
<comment type="caution">
    <text evidence="2">The sequence shown here is derived from an EMBL/GenBank/DDBJ whole genome shotgun (WGS) entry which is preliminary data.</text>
</comment>
<dbReference type="AlphaFoldDB" id="A0AAV7KFH7"/>
<dbReference type="GO" id="GO:0046983">
    <property type="term" value="F:protein dimerization activity"/>
    <property type="evidence" value="ECO:0007669"/>
    <property type="project" value="InterPro"/>
</dbReference>
<sequence length="280" mass="31276">MIGRSLSLAVLDITQSSRWIENEIQSVETALSCVITSHPPSDKTSIHVSSTNCVIASSSTTTKLTGGGEVLATSDSGELQGKKLSDVEKITSVSNLLTKENEAIKMTESSVKRHNIYKQELRELHNFIDEDDIDASIEIPLAYDTRWISHSECLKGVKKKSDCEYDEKKLKIWRSNWCSIIEKDKPTTACETLVCMSKDTFPNIYSALAIVATMLVSTATAERSFSTLKRLKTCLRNTMCQSRLTGLALMHLHKNIDVDVELVLLDFDPLNDRRILLAFD</sequence>
<dbReference type="PANTHER" id="PTHR46289">
    <property type="entry name" value="52 KDA REPRESSOR OF THE INHIBITOR OF THE PROTEIN KINASE-LIKE PROTEIN-RELATED"/>
    <property type="match status" value="1"/>
</dbReference>
<name>A0AAV7KFH7_9METZ</name>
<feature type="domain" description="HAT C-terminal dimerisation" evidence="1">
    <location>
        <begin position="198"/>
        <end position="256"/>
    </location>
</feature>
<evidence type="ECO:0000313" key="2">
    <source>
        <dbReference type="EMBL" id="KAI6659883.1"/>
    </source>
</evidence>
<protein>
    <submittedName>
        <fullName evidence="2">52 kDa repressor of the inhibitor of the protein kinase-like</fullName>
    </submittedName>
</protein>
<evidence type="ECO:0000259" key="1">
    <source>
        <dbReference type="Pfam" id="PF05699"/>
    </source>
</evidence>
<accession>A0AAV7KFH7</accession>
<proteinExistence type="predicted"/>
<gene>
    <name evidence="2" type="ORF">LOD99_14223</name>
</gene>
<organism evidence="2 3">
    <name type="scientific">Oopsacas minuta</name>
    <dbReference type="NCBI Taxonomy" id="111878"/>
    <lineage>
        <taxon>Eukaryota</taxon>
        <taxon>Metazoa</taxon>
        <taxon>Porifera</taxon>
        <taxon>Hexactinellida</taxon>
        <taxon>Hexasterophora</taxon>
        <taxon>Lyssacinosida</taxon>
        <taxon>Leucopsacidae</taxon>
        <taxon>Oopsacas</taxon>
    </lineage>
</organism>
<dbReference type="InterPro" id="IPR052958">
    <property type="entry name" value="IFN-induced_PKR_regulator"/>
</dbReference>